<dbReference type="CDD" id="cd09272">
    <property type="entry name" value="RNase_HI_RT_Ty1"/>
    <property type="match status" value="1"/>
</dbReference>
<dbReference type="EMBL" id="QGNW01000414">
    <property type="protein sequence ID" value="RVW72473.1"/>
    <property type="molecule type" value="Genomic_DNA"/>
</dbReference>
<evidence type="ECO:0000259" key="1">
    <source>
        <dbReference type="Pfam" id="PF07727"/>
    </source>
</evidence>
<comment type="caution">
    <text evidence="2">The sequence shown here is derived from an EMBL/GenBank/DDBJ whole genome shotgun (WGS) entry which is preliminary data.</text>
</comment>
<protein>
    <recommendedName>
        <fullName evidence="1">Reverse transcriptase Ty1/copia-type domain-containing protein</fullName>
    </recommendedName>
</protein>
<accession>A0A438GJT7</accession>
<gene>
    <name evidence="2" type="ORF">CK203_060480</name>
</gene>
<organism evidence="2 3">
    <name type="scientific">Vitis vinifera</name>
    <name type="common">Grape</name>
    <dbReference type="NCBI Taxonomy" id="29760"/>
    <lineage>
        <taxon>Eukaryota</taxon>
        <taxon>Viridiplantae</taxon>
        <taxon>Streptophyta</taxon>
        <taxon>Embryophyta</taxon>
        <taxon>Tracheophyta</taxon>
        <taxon>Spermatophyta</taxon>
        <taxon>Magnoliopsida</taxon>
        <taxon>eudicotyledons</taxon>
        <taxon>Gunneridae</taxon>
        <taxon>Pentapetalae</taxon>
        <taxon>rosids</taxon>
        <taxon>Vitales</taxon>
        <taxon>Vitaceae</taxon>
        <taxon>Viteae</taxon>
        <taxon>Vitis</taxon>
    </lineage>
</organism>
<evidence type="ECO:0000313" key="3">
    <source>
        <dbReference type="Proteomes" id="UP000288805"/>
    </source>
</evidence>
<sequence length="192" mass="22163">MDVKTVFLNSDLEDSIYMMQPGEFIAKGQEHLVCKLHKSIYGLKMNIDKLLVKYVMQDSKKGLLPFRHGVPLSQDQCPKLTEEKDFMKDNTLCFYGDGAVSWRSVKQSCIVDSTMEVDGAMAQSKEPINHQKGKHIERKYHMIREIGMREDVPMEKIASNENLADPFMKTLPTRDFDRNRDRLCVRCVPSML</sequence>
<name>A0A438GJT7_VITVI</name>
<proteinExistence type="predicted"/>
<dbReference type="InterPro" id="IPR013103">
    <property type="entry name" value="RVT_2"/>
</dbReference>
<feature type="domain" description="Reverse transcriptase Ty1/copia-type" evidence="1">
    <location>
        <begin position="1"/>
        <end position="45"/>
    </location>
</feature>
<dbReference type="AlphaFoldDB" id="A0A438GJT7"/>
<dbReference type="Pfam" id="PF07727">
    <property type="entry name" value="RVT_2"/>
    <property type="match status" value="1"/>
</dbReference>
<evidence type="ECO:0000313" key="2">
    <source>
        <dbReference type="EMBL" id="RVW72473.1"/>
    </source>
</evidence>
<reference evidence="2 3" key="1">
    <citation type="journal article" date="2018" name="PLoS Genet.">
        <title>Population sequencing reveals clonal diversity and ancestral inbreeding in the grapevine cultivar Chardonnay.</title>
        <authorList>
            <person name="Roach M.J."/>
            <person name="Johnson D.L."/>
            <person name="Bohlmann J."/>
            <person name="van Vuuren H.J."/>
            <person name="Jones S.J."/>
            <person name="Pretorius I.S."/>
            <person name="Schmidt S.A."/>
            <person name="Borneman A.R."/>
        </authorList>
    </citation>
    <scope>NUCLEOTIDE SEQUENCE [LARGE SCALE GENOMIC DNA]</scope>
    <source>
        <strain evidence="3">cv. Chardonnay</strain>
        <tissue evidence="2">Leaf</tissue>
    </source>
</reference>
<dbReference type="Proteomes" id="UP000288805">
    <property type="component" value="Unassembled WGS sequence"/>
</dbReference>